<dbReference type="Pfam" id="PF00069">
    <property type="entry name" value="Pkinase"/>
    <property type="match status" value="1"/>
</dbReference>
<accession>A0A8H5H8A3</accession>
<feature type="compositionally biased region" description="Acidic residues" evidence="9">
    <location>
        <begin position="306"/>
        <end position="319"/>
    </location>
</feature>
<evidence type="ECO:0000256" key="5">
    <source>
        <dbReference type="ARBA" id="ARBA00022840"/>
    </source>
</evidence>
<organism evidence="11 12">
    <name type="scientific">Tricholomella constricta</name>
    <dbReference type="NCBI Taxonomy" id="117010"/>
    <lineage>
        <taxon>Eukaryota</taxon>
        <taxon>Fungi</taxon>
        <taxon>Dikarya</taxon>
        <taxon>Basidiomycota</taxon>
        <taxon>Agaricomycotina</taxon>
        <taxon>Agaricomycetes</taxon>
        <taxon>Agaricomycetidae</taxon>
        <taxon>Agaricales</taxon>
        <taxon>Tricholomatineae</taxon>
        <taxon>Lyophyllaceae</taxon>
        <taxon>Tricholomella</taxon>
    </lineage>
</organism>
<dbReference type="FunFam" id="3.30.200.20:FF:000040">
    <property type="entry name" value="Dual specificity mitogen-activated protein kinase kinase"/>
    <property type="match status" value="1"/>
</dbReference>
<dbReference type="Gene3D" id="3.30.200.20">
    <property type="entry name" value="Phosphorylase Kinase, domain 1"/>
    <property type="match status" value="1"/>
</dbReference>
<dbReference type="OrthoDB" id="10252354at2759"/>
<protein>
    <recommendedName>
        <fullName evidence="10">Protein kinase domain-containing protein</fullName>
    </recommendedName>
</protein>
<dbReference type="SUPFAM" id="SSF56112">
    <property type="entry name" value="Protein kinase-like (PK-like)"/>
    <property type="match status" value="1"/>
</dbReference>
<keyword evidence="5 7" id="KW-0067">ATP-binding</keyword>
<feature type="domain" description="Protein kinase" evidence="10">
    <location>
        <begin position="107"/>
        <end position="415"/>
    </location>
</feature>
<feature type="binding site" evidence="7">
    <location>
        <position position="136"/>
    </location>
    <ligand>
        <name>ATP</name>
        <dbReference type="ChEBI" id="CHEBI:30616"/>
    </ligand>
</feature>
<feature type="region of interest" description="Disordered" evidence="9">
    <location>
        <begin position="305"/>
        <end position="331"/>
    </location>
</feature>
<dbReference type="GO" id="GO:0000165">
    <property type="term" value="P:MAPK cascade"/>
    <property type="evidence" value="ECO:0007669"/>
    <property type="project" value="UniProtKB-ARBA"/>
</dbReference>
<evidence type="ECO:0000313" key="11">
    <source>
        <dbReference type="EMBL" id="KAF5378461.1"/>
    </source>
</evidence>
<dbReference type="EMBL" id="JAACJP010000019">
    <property type="protein sequence ID" value="KAF5378461.1"/>
    <property type="molecule type" value="Genomic_DNA"/>
</dbReference>
<dbReference type="Gene3D" id="1.10.510.10">
    <property type="entry name" value="Transferase(Phosphotransferase) domain 1"/>
    <property type="match status" value="1"/>
</dbReference>
<comment type="caution">
    <text evidence="11">The sequence shown here is derived from an EMBL/GenBank/DDBJ whole genome shotgun (WGS) entry which is preliminary data.</text>
</comment>
<dbReference type="GO" id="GO:0004712">
    <property type="term" value="F:protein serine/threonine/tyrosine kinase activity"/>
    <property type="evidence" value="ECO:0007669"/>
    <property type="project" value="UniProtKB-ARBA"/>
</dbReference>
<dbReference type="InterPro" id="IPR050915">
    <property type="entry name" value="MAP_kinase_kinase"/>
</dbReference>
<evidence type="ECO:0000256" key="8">
    <source>
        <dbReference type="RuleBase" id="RU000304"/>
    </source>
</evidence>
<dbReference type="SMART" id="SM00220">
    <property type="entry name" value="S_TKc"/>
    <property type="match status" value="1"/>
</dbReference>
<dbReference type="InterPro" id="IPR008271">
    <property type="entry name" value="Ser/Thr_kinase_AS"/>
</dbReference>
<dbReference type="InterPro" id="IPR011009">
    <property type="entry name" value="Kinase-like_dom_sf"/>
</dbReference>
<dbReference type="PROSITE" id="PS00107">
    <property type="entry name" value="PROTEIN_KINASE_ATP"/>
    <property type="match status" value="1"/>
</dbReference>
<proteinExistence type="inferred from homology"/>
<evidence type="ECO:0000259" key="10">
    <source>
        <dbReference type="PROSITE" id="PS50011"/>
    </source>
</evidence>
<evidence type="ECO:0000256" key="3">
    <source>
        <dbReference type="ARBA" id="ARBA00022741"/>
    </source>
</evidence>
<evidence type="ECO:0000256" key="2">
    <source>
        <dbReference type="ARBA" id="ARBA00022679"/>
    </source>
</evidence>
<name>A0A8H5H8A3_9AGAR</name>
<keyword evidence="2" id="KW-0808">Transferase</keyword>
<dbReference type="InterPro" id="IPR000719">
    <property type="entry name" value="Prot_kinase_dom"/>
</dbReference>
<evidence type="ECO:0000313" key="12">
    <source>
        <dbReference type="Proteomes" id="UP000565441"/>
    </source>
</evidence>
<dbReference type="PROSITE" id="PS00108">
    <property type="entry name" value="PROTEIN_KINASE_ST"/>
    <property type="match status" value="1"/>
</dbReference>
<dbReference type="Proteomes" id="UP000565441">
    <property type="component" value="Unassembled WGS sequence"/>
</dbReference>
<keyword evidence="4" id="KW-0418">Kinase</keyword>
<reference evidence="11 12" key="1">
    <citation type="journal article" date="2020" name="ISME J.">
        <title>Uncovering the hidden diversity of litter-decomposition mechanisms in mushroom-forming fungi.</title>
        <authorList>
            <person name="Floudas D."/>
            <person name="Bentzer J."/>
            <person name="Ahren D."/>
            <person name="Johansson T."/>
            <person name="Persson P."/>
            <person name="Tunlid A."/>
        </authorList>
    </citation>
    <scope>NUCLEOTIDE SEQUENCE [LARGE SCALE GENOMIC DNA]</scope>
    <source>
        <strain evidence="11 12">CBS 661.87</strain>
    </source>
</reference>
<comment type="similarity">
    <text evidence="6">Belongs to the protein kinase superfamily. STE Ser/Thr protein kinase family. MAP kinase kinase subfamily.</text>
</comment>
<dbReference type="GO" id="GO:0005524">
    <property type="term" value="F:ATP binding"/>
    <property type="evidence" value="ECO:0007669"/>
    <property type="project" value="UniProtKB-UniRule"/>
</dbReference>
<gene>
    <name evidence="11" type="ORF">D9615_007069</name>
</gene>
<dbReference type="GO" id="GO:0004674">
    <property type="term" value="F:protein serine/threonine kinase activity"/>
    <property type="evidence" value="ECO:0007669"/>
    <property type="project" value="UniProtKB-KW"/>
</dbReference>
<keyword evidence="12" id="KW-1185">Reference proteome</keyword>
<evidence type="ECO:0000256" key="6">
    <source>
        <dbReference type="ARBA" id="ARBA00038035"/>
    </source>
</evidence>
<evidence type="ECO:0000256" key="1">
    <source>
        <dbReference type="ARBA" id="ARBA00022527"/>
    </source>
</evidence>
<feature type="region of interest" description="Disordered" evidence="9">
    <location>
        <begin position="25"/>
        <end position="61"/>
    </location>
</feature>
<dbReference type="InterPro" id="IPR017441">
    <property type="entry name" value="Protein_kinase_ATP_BS"/>
</dbReference>
<dbReference type="PROSITE" id="PS50011">
    <property type="entry name" value="PROTEIN_KINASE_DOM"/>
    <property type="match status" value="1"/>
</dbReference>
<evidence type="ECO:0000256" key="4">
    <source>
        <dbReference type="ARBA" id="ARBA00022777"/>
    </source>
</evidence>
<keyword evidence="3 7" id="KW-0547">Nucleotide-binding</keyword>
<evidence type="ECO:0000256" key="7">
    <source>
        <dbReference type="PROSITE-ProRule" id="PRU10141"/>
    </source>
</evidence>
<sequence>MSTPLRTKRNFKSLQLPVADLELTPPDAAVPAPTRLAPAGPQPLLNRKRPPPLGDAPSVPGFLSPGGLDSAIGSGVGSGRHSALHATLAKMELHAPVEISDLKNADLRNLAELGQGNGGSVMKVEHVPSGTVMAKKIVLIDAKPSVRKQILRELQIMHSCKSPYIVSSYGAFLAEPNICICMEFMDKGSFDGIYKKVGAIDIEVVRQVAYSVLEGLMYLYDVHRIIHRDIKPSNILCNSQGEIKLCDFGVSGELINSIAHTFVGTSIYMSPERIQGAEYSVKSDVWSLGISLIELALGRFPFSDASSDDEDNDSDLEGTEDLKKTATNRNSLAVKMGEKTARRHSRRKSKGVSLHGGGMTMSIIELMHQIVKEPAPRLGPEGKFAKEAEEFVDACLLKDPEERKTPRELLAYVWMDQAQKSTFDLKEWTSTF</sequence>
<dbReference type="AlphaFoldDB" id="A0A8H5H8A3"/>
<evidence type="ECO:0000256" key="9">
    <source>
        <dbReference type="SAM" id="MobiDB-lite"/>
    </source>
</evidence>
<dbReference type="PANTHER" id="PTHR47448:SF1">
    <property type="entry name" value="SERINE_THREONINE-PROTEIN KINASE STE7 HOMOLOG"/>
    <property type="match status" value="1"/>
</dbReference>
<dbReference type="PANTHER" id="PTHR47448">
    <property type="entry name" value="DUAL SPECIFICITY MITOGEN-ACTIVATED PROTEIN KINASE KINASE DSOR1-LIKE PROTEIN"/>
    <property type="match status" value="1"/>
</dbReference>
<keyword evidence="1 8" id="KW-0723">Serine/threonine-protein kinase</keyword>